<feature type="compositionally biased region" description="Basic and acidic residues" evidence="3">
    <location>
        <begin position="546"/>
        <end position="561"/>
    </location>
</feature>
<sequence length="766" mass="86392">MAATGTPPTGKKGKKKSKNTKTLSLNDFLGDISSPGVINWADETEEEGQSVNSSLAYQSTSNPRQITLPTAPRAARSVSVDASRIPENGPYKAFVGNLPYEANDDMLHEFFKGLDILNVRLPEENGRFKGFGYVEFADKANLIKALEMNEETFQRRTIRIDIADNQNKADSGPWGRDRYGSNSSGPDPTAGNWRRSSQETTQSSFDRRDNDYRGMDRHRGDSYGDYGHGDRYGDQRRQRYYGHYDRGQRPSNSRGSSRDYGSESGSWRSGFSSDQYQRRPSDDRYNSGYSRDRGYNRQRSGDYNQPQEPSRERPQLKLQPRQKPVADENASTRSSSIFGSAKPVDTTAKEREIEEKIGKKETNVKEPVAEKKSTNIFGSAKPVDTAAREREMEEKIAAQEREILELAKQKSPTQPKSVSVFGDAKPVDTAARERAIEEKLRRQEQQYLQEFGDDRGEPQRNRGRRTSERSDDYQVKSPRRSRTSSTRSSEDQDVVSPQGHGSRKPSGSEQRKAEYKPAPVPKESPWGKKKFTSDQAPSGGSPPNAWKRDEPKNMTEHRGEREEAEGNCQEEEEDRRPEGAAVEESSLQARNEPGDGRESIESAQQQPRTHYAANRQPPTQHDRRSNERKYSDRGGGMQGRRPYQGGGRGQASNRDQDFHANRRRGDGDSESYRGDRHQTSNRNRRENRGSRSDASERKRDSSGDSRPECDRPDAPGQEQPTRKPGKQQRLRPAAPPVANEQPVNFVTHSKFALLAVDDSDDDAVAE</sequence>
<feature type="compositionally biased region" description="Polar residues" evidence="3">
    <location>
        <begin position="49"/>
        <end position="66"/>
    </location>
</feature>
<accession>A0A6F9DB73</accession>
<feature type="domain" description="RRM" evidence="4">
    <location>
        <begin position="91"/>
        <end position="165"/>
    </location>
</feature>
<evidence type="ECO:0000256" key="1">
    <source>
        <dbReference type="ARBA" id="ARBA00022884"/>
    </source>
</evidence>
<protein>
    <submittedName>
        <fullName evidence="5">Eukaryotic translation initiation factor 4B</fullName>
    </submittedName>
</protein>
<feature type="compositionally biased region" description="Basic and acidic residues" evidence="3">
    <location>
        <begin position="452"/>
        <end position="474"/>
    </location>
</feature>
<reference evidence="5" key="1">
    <citation type="submission" date="2020-04" db="EMBL/GenBank/DDBJ databases">
        <authorList>
            <person name="Neveu A P."/>
        </authorList>
    </citation>
    <scope>NUCLEOTIDE SEQUENCE</scope>
    <source>
        <tissue evidence="5">Whole embryo</tissue>
    </source>
</reference>
<dbReference type="PANTHER" id="PTHR23236:SF2">
    <property type="entry name" value="EUKARYOTIC TRANSLATION INITIATION FACTOR 4B"/>
    <property type="match status" value="1"/>
</dbReference>
<feature type="compositionally biased region" description="Low complexity" evidence="3">
    <location>
        <begin position="1"/>
        <end position="10"/>
    </location>
</feature>
<feature type="region of interest" description="Disordered" evidence="3">
    <location>
        <begin position="406"/>
        <end position="742"/>
    </location>
</feature>
<dbReference type="InterPro" id="IPR000504">
    <property type="entry name" value="RRM_dom"/>
</dbReference>
<dbReference type="GO" id="GO:0003743">
    <property type="term" value="F:translation initiation factor activity"/>
    <property type="evidence" value="ECO:0007669"/>
    <property type="project" value="UniProtKB-KW"/>
</dbReference>
<feature type="compositionally biased region" description="Polar residues" evidence="3">
    <location>
        <begin position="194"/>
        <end position="204"/>
    </location>
</feature>
<feature type="compositionally biased region" description="Gly residues" evidence="3">
    <location>
        <begin position="633"/>
        <end position="649"/>
    </location>
</feature>
<feature type="compositionally biased region" description="Basic and acidic residues" evidence="3">
    <location>
        <begin position="347"/>
        <end position="373"/>
    </location>
</feature>
<evidence type="ECO:0000256" key="2">
    <source>
        <dbReference type="PROSITE-ProRule" id="PRU00176"/>
    </source>
</evidence>
<feature type="compositionally biased region" description="Basic and acidic residues" evidence="3">
    <location>
        <begin position="620"/>
        <end position="632"/>
    </location>
</feature>
<dbReference type="GO" id="GO:0003723">
    <property type="term" value="F:RNA binding"/>
    <property type="evidence" value="ECO:0007669"/>
    <property type="project" value="UniProtKB-UniRule"/>
</dbReference>
<feature type="compositionally biased region" description="Acidic residues" evidence="3">
    <location>
        <begin position="562"/>
        <end position="573"/>
    </location>
</feature>
<dbReference type="AlphaFoldDB" id="A0A6F9DB73"/>
<dbReference type="Gene3D" id="3.30.70.330">
    <property type="match status" value="1"/>
</dbReference>
<feature type="compositionally biased region" description="Basic and acidic residues" evidence="3">
    <location>
        <begin position="654"/>
        <end position="713"/>
    </location>
</feature>
<dbReference type="InterPro" id="IPR035979">
    <property type="entry name" value="RBD_domain_sf"/>
</dbReference>
<dbReference type="EMBL" id="LR784805">
    <property type="protein sequence ID" value="CAB3241784.1"/>
    <property type="molecule type" value="mRNA"/>
</dbReference>
<feature type="compositionally biased region" description="Polar residues" evidence="3">
    <location>
        <begin position="297"/>
        <end position="308"/>
    </location>
</feature>
<keyword evidence="1 2" id="KW-0694">RNA-binding</keyword>
<feature type="compositionally biased region" description="Basic and acidic residues" evidence="3">
    <location>
        <begin position="430"/>
        <end position="444"/>
    </location>
</feature>
<dbReference type="SUPFAM" id="SSF54928">
    <property type="entry name" value="RNA-binding domain, RBD"/>
    <property type="match status" value="1"/>
</dbReference>
<dbReference type="InterPro" id="IPR012677">
    <property type="entry name" value="Nucleotide-bd_a/b_plait_sf"/>
</dbReference>
<gene>
    <name evidence="5" type="primary">Eif4b</name>
</gene>
<dbReference type="PROSITE" id="PS50102">
    <property type="entry name" value="RRM"/>
    <property type="match status" value="1"/>
</dbReference>
<dbReference type="SMART" id="SM00360">
    <property type="entry name" value="RRM"/>
    <property type="match status" value="1"/>
</dbReference>
<keyword evidence="5" id="KW-0396">Initiation factor</keyword>
<name>A0A6F9DB73_9ASCI</name>
<dbReference type="PANTHER" id="PTHR23236">
    <property type="entry name" value="EUKARYOTIC TRANSLATION INITIATION FACTOR 4B/4H"/>
    <property type="match status" value="1"/>
</dbReference>
<feature type="compositionally biased region" description="Basic and acidic residues" evidence="3">
    <location>
        <begin position="205"/>
        <end position="248"/>
    </location>
</feature>
<organism evidence="5">
    <name type="scientific">Phallusia mammillata</name>
    <dbReference type="NCBI Taxonomy" id="59560"/>
    <lineage>
        <taxon>Eukaryota</taxon>
        <taxon>Metazoa</taxon>
        <taxon>Chordata</taxon>
        <taxon>Tunicata</taxon>
        <taxon>Ascidiacea</taxon>
        <taxon>Phlebobranchia</taxon>
        <taxon>Ascidiidae</taxon>
        <taxon>Phallusia</taxon>
    </lineage>
</organism>
<evidence type="ECO:0000256" key="3">
    <source>
        <dbReference type="SAM" id="MobiDB-lite"/>
    </source>
</evidence>
<evidence type="ECO:0000259" key="4">
    <source>
        <dbReference type="PROSITE" id="PS50102"/>
    </source>
</evidence>
<feature type="region of interest" description="Disordered" evidence="3">
    <location>
        <begin position="43"/>
        <end position="66"/>
    </location>
</feature>
<evidence type="ECO:0000313" key="5">
    <source>
        <dbReference type="EMBL" id="CAB3241784.1"/>
    </source>
</evidence>
<feature type="compositionally biased region" description="Polar residues" evidence="3">
    <location>
        <begin position="329"/>
        <end position="338"/>
    </location>
</feature>
<keyword evidence="5" id="KW-0648">Protein biosynthesis</keyword>
<feature type="region of interest" description="Disordered" evidence="3">
    <location>
        <begin position="1"/>
        <end position="26"/>
    </location>
</feature>
<dbReference type="Pfam" id="PF00076">
    <property type="entry name" value="RRM_1"/>
    <property type="match status" value="1"/>
</dbReference>
<feature type="compositionally biased region" description="Basic and acidic residues" evidence="3">
    <location>
        <begin position="276"/>
        <end position="295"/>
    </location>
</feature>
<feature type="compositionally biased region" description="Low complexity" evidence="3">
    <location>
        <begin position="262"/>
        <end position="273"/>
    </location>
</feature>
<proteinExistence type="evidence at transcript level"/>
<feature type="region of interest" description="Disordered" evidence="3">
    <location>
        <begin position="164"/>
        <end position="390"/>
    </location>
</feature>